<keyword evidence="1" id="KW-0812">Transmembrane</keyword>
<evidence type="ECO:0000256" key="1">
    <source>
        <dbReference type="SAM" id="Phobius"/>
    </source>
</evidence>
<dbReference type="AlphaFoldDB" id="A0A645C2Y0"/>
<gene>
    <name evidence="2" type="ORF">SDC9_118951</name>
</gene>
<comment type="caution">
    <text evidence="2">The sequence shown here is derived from an EMBL/GenBank/DDBJ whole genome shotgun (WGS) entry which is preliminary data.</text>
</comment>
<feature type="transmembrane region" description="Helical" evidence="1">
    <location>
        <begin position="30"/>
        <end position="58"/>
    </location>
</feature>
<protein>
    <submittedName>
        <fullName evidence="2">Uncharacterized protein</fullName>
    </submittedName>
</protein>
<feature type="transmembrane region" description="Helical" evidence="1">
    <location>
        <begin position="78"/>
        <end position="96"/>
    </location>
</feature>
<proteinExistence type="predicted"/>
<accession>A0A645C2Y0</accession>
<name>A0A645C2Y0_9ZZZZ</name>
<keyword evidence="1" id="KW-1133">Transmembrane helix</keyword>
<sequence length="151" mass="16996">MEQGARHPHIDNEHYGREMFHRHRHGAGRVVAYFLVLIVFNALLAVYALYMLGMALAFDWSILKSGTVQVILESALQLLLFFSPVILTIVFNRLLYRVFRGHGRFTRGTWLFALLMIVAVQTATIALIFGYGYVDGANGLNIESLGVTPLN</sequence>
<organism evidence="2">
    <name type="scientific">bioreactor metagenome</name>
    <dbReference type="NCBI Taxonomy" id="1076179"/>
    <lineage>
        <taxon>unclassified sequences</taxon>
        <taxon>metagenomes</taxon>
        <taxon>ecological metagenomes</taxon>
    </lineage>
</organism>
<reference evidence="2" key="1">
    <citation type="submission" date="2019-08" db="EMBL/GenBank/DDBJ databases">
        <authorList>
            <person name="Kucharzyk K."/>
            <person name="Murdoch R.W."/>
            <person name="Higgins S."/>
            <person name="Loffler F."/>
        </authorList>
    </citation>
    <scope>NUCLEOTIDE SEQUENCE</scope>
</reference>
<evidence type="ECO:0000313" key="2">
    <source>
        <dbReference type="EMBL" id="MPM71979.1"/>
    </source>
</evidence>
<keyword evidence="1" id="KW-0472">Membrane</keyword>
<feature type="transmembrane region" description="Helical" evidence="1">
    <location>
        <begin position="108"/>
        <end position="134"/>
    </location>
</feature>
<dbReference type="EMBL" id="VSSQ01024454">
    <property type="protein sequence ID" value="MPM71979.1"/>
    <property type="molecule type" value="Genomic_DNA"/>
</dbReference>